<evidence type="ECO:0000256" key="2">
    <source>
        <dbReference type="ARBA" id="ARBA00023125"/>
    </source>
</evidence>
<dbReference type="EMBL" id="JAVRER010000053">
    <property type="protein sequence ID" value="MDT0418755.1"/>
    <property type="molecule type" value="Genomic_DNA"/>
</dbReference>
<dbReference type="RefSeq" id="WP_093852805.1">
    <property type="nucleotide sequence ID" value="NZ_JAVRER010000053.1"/>
</dbReference>
<organism evidence="6 7">
    <name type="scientific">Streptomyces evansiae</name>
    <dbReference type="NCBI Taxonomy" id="3075535"/>
    <lineage>
        <taxon>Bacteria</taxon>
        <taxon>Bacillati</taxon>
        <taxon>Actinomycetota</taxon>
        <taxon>Actinomycetes</taxon>
        <taxon>Kitasatosporales</taxon>
        <taxon>Streptomycetaceae</taxon>
        <taxon>Streptomyces</taxon>
    </lineage>
</organism>
<name>A0ABD5EEW6_9ACTN</name>
<dbReference type="Pfam" id="PF01638">
    <property type="entry name" value="HxlR"/>
    <property type="match status" value="1"/>
</dbReference>
<dbReference type="AlphaFoldDB" id="A0ABD5EEW6"/>
<comment type="caution">
    <text evidence="6">The sequence shown here is derived from an EMBL/GenBank/DDBJ whole genome shotgun (WGS) entry which is preliminary data.</text>
</comment>
<proteinExistence type="predicted"/>
<evidence type="ECO:0000259" key="5">
    <source>
        <dbReference type="PROSITE" id="PS51118"/>
    </source>
</evidence>
<dbReference type="InterPro" id="IPR036390">
    <property type="entry name" value="WH_DNA-bd_sf"/>
</dbReference>
<keyword evidence="3" id="KW-0804">Transcription</keyword>
<evidence type="ECO:0000256" key="4">
    <source>
        <dbReference type="SAM" id="MobiDB-lite"/>
    </source>
</evidence>
<dbReference type="InterPro" id="IPR036388">
    <property type="entry name" value="WH-like_DNA-bd_sf"/>
</dbReference>
<dbReference type="Proteomes" id="UP001183607">
    <property type="component" value="Unassembled WGS sequence"/>
</dbReference>
<accession>A0ABD5EEW6</accession>
<dbReference type="PANTHER" id="PTHR33204">
    <property type="entry name" value="TRANSCRIPTIONAL REGULATOR, MARR FAMILY"/>
    <property type="match status" value="1"/>
</dbReference>
<feature type="domain" description="HTH hxlR-type" evidence="5">
    <location>
        <begin position="26"/>
        <end position="124"/>
    </location>
</feature>
<evidence type="ECO:0000256" key="3">
    <source>
        <dbReference type="ARBA" id="ARBA00023163"/>
    </source>
</evidence>
<dbReference type="SUPFAM" id="SSF46785">
    <property type="entry name" value="Winged helix' DNA-binding domain"/>
    <property type="match status" value="1"/>
</dbReference>
<dbReference type="Gene3D" id="1.10.10.10">
    <property type="entry name" value="Winged helix-like DNA-binding domain superfamily/Winged helix DNA-binding domain"/>
    <property type="match status" value="1"/>
</dbReference>
<keyword evidence="1" id="KW-0805">Transcription regulation</keyword>
<dbReference type="InterPro" id="IPR002577">
    <property type="entry name" value="HTH_HxlR"/>
</dbReference>
<gene>
    <name evidence="6" type="ORF">RM574_25065</name>
</gene>
<evidence type="ECO:0000313" key="6">
    <source>
        <dbReference type="EMBL" id="MDT0418755.1"/>
    </source>
</evidence>
<dbReference type="PANTHER" id="PTHR33204:SF18">
    <property type="entry name" value="TRANSCRIPTIONAL REGULATORY PROTEIN"/>
    <property type="match status" value="1"/>
</dbReference>
<evidence type="ECO:0000256" key="1">
    <source>
        <dbReference type="ARBA" id="ARBA00023015"/>
    </source>
</evidence>
<protein>
    <submittedName>
        <fullName evidence="6">Helix-turn-helix domain-containing protein</fullName>
    </submittedName>
</protein>
<keyword evidence="2" id="KW-0238">DNA-binding</keyword>
<dbReference type="PROSITE" id="PS51118">
    <property type="entry name" value="HTH_HXLR"/>
    <property type="match status" value="1"/>
</dbReference>
<dbReference type="InterPro" id="IPR036527">
    <property type="entry name" value="SCP2_sterol-bd_dom_sf"/>
</dbReference>
<evidence type="ECO:0000313" key="7">
    <source>
        <dbReference type="Proteomes" id="UP001183607"/>
    </source>
</evidence>
<feature type="compositionally biased region" description="Low complexity" evidence="4">
    <location>
        <begin position="1"/>
        <end position="15"/>
    </location>
</feature>
<reference evidence="7" key="1">
    <citation type="submission" date="2023-07" db="EMBL/GenBank/DDBJ databases">
        <title>30 novel species of actinomycetes from the DSMZ collection.</title>
        <authorList>
            <person name="Nouioui I."/>
        </authorList>
    </citation>
    <scope>NUCLEOTIDE SEQUENCE [LARGE SCALE GENOMIC DNA]</scope>
    <source>
        <strain evidence="7">DSM 41982</strain>
    </source>
</reference>
<dbReference type="GO" id="GO:0003677">
    <property type="term" value="F:DNA binding"/>
    <property type="evidence" value="ECO:0007669"/>
    <property type="project" value="UniProtKB-KW"/>
</dbReference>
<feature type="region of interest" description="Disordered" evidence="4">
    <location>
        <begin position="1"/>
        <end position="22"/>
    </location>
</feature>
<sequence length="229" mass="24825">MPRQTQTRQTQTRQSPPRRRSYDQYCAVSRALDSVGDRWSLLVVRELLAGPRRYTDLLADLPGVSTDMLATRLRDMERDGLASRRRLPAPSSASVYELTARGRELLPVLTALAAWGAPDLTSRRPTDAVRAHWLALPLLTPLAATLPAPAVIEVELPEGLFHLRPHTPGNHPPYAEGPAEAPDARLHMSADTCRALGEGTLTLPEAVKEGLVRITGETGTARGLAAPAA</sequence>
<dbReference type="SUPFAM" id="SSF55718">
    <property type="entry name" value="SCP-like"/>
    <property type="match status" value="1"/>
</dbReference>